<dbReference type="EMBL" id="BMCP01000001">
    <property type="protein sequence ID" value="GGE35699.1"/>
    <property type="molecule type" value="Genomic_DNA"/>
</dbReference>
<reference evidence="1" key="2">
    <citation type="submission" date="2020-09" db="EMBL/GenBank/DDBJ databases">
        <authorList>
            <person name="Sun Q."/>
            <person name="Sedlacek I."/>
        </authorList>
    </citation>
    <scope>NUCLEOTIDE SEQUENCE</scope>
    <source>
        <strain evidence="1">CCM 7684</strain>
    </source>
</reference>
<dbReference type="RefSeq" id="WP_188408695.1">
    <property type="nucleotide sequence ID" value="NZ_BMCP01000001.1"/>
</dbReference>
<dbReference type="Proteomes" id="UP000602745">
    <property type="component" value="Unassembled WGS sequence"/>
</dbReference>
<comment type="caution">
    <text evidence="1">The sequence shown here is derived from an EMBL/GenBank/DDBJ whole genome shotgun (WGS) entry which is preliminary data.</text>
</comment>
<gene>
    <name evidence="1" type="ORF">GCM10007276_11430</name>
</gene>
<name>A0A8J2VP02_9RHOB</name>
<dbReference type="AlphaFoldDB" id="A0A8J2VP02"/>
<proteinExistence type="predicted"/>
<reference evidence="1" key="1">
    <citation type="journal article" date="2014" name="Int. J. Syst. Evol. Microbiol.">
        <title>Complete genome sequence of Corynebacterium casei LMG S-19264T (=DSM 44701T), isolated from a smear-ripened cheese.</title>
        <authorList>
            <consortium name="US DOE Joint Genome Institute (JGI-PGF)"/>
            <person name="Walter F."/>
            <person name="Albersmeier A."/>
            <person name="Kalinowski J."/>
            <person name="Ruckert C."/>
        </authorList>
    </citation>
    <scope>NUCLEOTIDE SEQUENCE</scope>
    <source>
        <strain evidence="1">CCM 7684</strain>
    </source>
</reference>
<evidence type="ECO:0000313" key="1">
    <source>
        <dbReference type="EMBL" id="GGE35699.1"/>
    </source>
</evidence>
<organism evidence="1 2">
    <name type="scientific">Agaricicola taiwanensis</name>
    <dbReference type="NCBI Taxonomy" id="591372"/>
    <lineage>
        <taxon>Bacteria</taxon>
        <taxon>Pseudomonadati</taxon>
        <taxon>Pseudomonadota</taxon>
        <taxon>Alphaproteobacteria</taxon>
        <taxon>Rhodobacterales</taxon>
        <taxon>Paracoccaceae</taxon>
        <taxon>Agaricicola</taxon>
    </lineage>
</organism>
<accession>A0A8J2VP02</accession>
<protein>
    <submittedName>
        <fullName evidence="1">Uncharacterized protein</fullName>
    </submittedName>
</protein>
<sequence>MPSALAVTPENLDASTEDYARALRAANINPHTGLATDYLNHFNEVVMLLDLLPSVPELRDEVLAWRPADYKAHFQQTGFREKELAIEAYDLSPPCHREPFDETISCLTDQILDVQAVLLSRTPEEAAGHITAARDEILSSIARASAIVNSGAVVQTEVEATQDAIDSLFD</sequence>
<evidence type="ECO:0000313" key="2">
    <source>
        <dbReference type="Proteomes" id="UP000602745"/>
    </source>
</evidence>
<keyword evidence="2" id="KW-1185">Reference proteome</keyword>